<accession>A0A3L8DMP7</accession>
<dbReference type="PANTHER" id="PTHR22930">
    <property type="match status" value="1"/>
</dbReference>
<dbReference type="InterPro" id="IPR027806">
    <property type="entry name" value="HARBI1_dom"/>
</dbReference>
<dbReference type="GO" id="GO:0016787">
    <property type="term" value="F:hydrolase activity"/>
    <property type="evidence" value="ECO:0007669"/>
    <property type="project" value="UniProtKB-KW"/>
</dbReference>
<evidence type="ECO:0000256" key="7">
    <source>
        <dbReference type="ARBA" id="ARBA00023242"/>
    </source>
</evidence>
<evidence type="ECO:0000259" key="9">
    <source>
        <dbReference type="Pfam" id="PF26138"/>
    </source>
</evidence>
<evidence type="ECO:0000256" key="1">
    <source>
        <dbReference type="ARBA" id="ARBA00001968"/>
    </source>
</evidence>
<feature type="non-terminal residue" evidence="10">
    <location>
        <position position="1"/>
    </location>
</feature>
<keyword evidence="7" id="KW-0539">Nucleus</keyword>
<evidence type="ECO:0000256" key="5">
    <source>
        <dbReference type="ARBA" id="ARBA00022723"/>
    </source>
</evidence>
<dbReference type="GO" id="GO:0005634">
    <property type="term" value="C:nucleus"/>
    <property type="evidence" value="ECO:0007669"/>
    <property type="project" value="UniProtKB-SubCell"/>
</dbReference>
<organism evidence="10">
    <name type="scientific">Ooceraea biroi</name>
    <name type="common">Clonal raider ant</name>
    <name type="synonym">Cerapachys biroi</name>
    <dbReference type="NCBI Taxonomy" id="2015173"/>
    <lineage>
        <taxon>Eukaryota</taxon>
        <taxon>Metazoa</taxon>
        <taxon>Ecdysozoa</taxon>
        <taxon>Arthropoda</taxon>
        <taxon>Hexapoda</taxon>
        <taxon>Insecta</taxon>
        <taxon>Pterygota</taxon>
        <taxon>Neoptera</taxon>
        <taxon>Endopterygota</taxon>
        <taxon>Hymenoptera</taxon>
        <taxon>Apocrita</taxon>
        <taxon>Aculeata</taxon>
        <taxon>Formicoidea</taxon>
        <taxon>Formicidae</taxon>
        <taxon>Dorylinae</taxon>
        <taxon>Ooceraea</taxon>
    </lineage>
</organism>
<protein>
    <submittedName>
        <fullName evidence="10">Uncharacterized protein</fullName>
    </submittedName>
</protein>
<feature type="domain" description="DDE Tnp4" evidence="8">
    <location>
        <begin position="124"/>
        <end position="254"/>
    </location>
</feature>
<comment type="subcellular location">
    <subcellularLocation>
        <location evidence="2">Nucleus</location>
    </subcellularLocation>
</comment>
<dbReference type="OrthoDB" id="7693231at2759"/>
<dbReference type="AlphaFoldDB" id="A0A3L8DMP7"/>
<keyword evidence="6" id="KW-0378">Hydrolase</keyword>
<evidence type="ECO:0000256" key="2">
    <source>
        <dbReference type="ARBA" id="ARBA00004123"/>
    </source>
</evidence>
<sequence>DIINEYSDKEFQRNFRLQRNTYVKLKDLYEESNFCQNTINNHISHDVKLLAFLWFAGNKSSIRDVAGRFNMADSTFHAVCDNIMDFLNNLARYIITFPETLEEKTEISREFENINGFPGILGCIDGTYITIRTPAHKIKSTYVNRHDISSLTLQAICDSKKKFLDIFTGPPSKIHDARVFNLSFISTTLPNICGNEWHILGDTAYPLKKYLITPYKDYGNLTEEQRNFNYKFCVCRVKIENAFGLLKARFRQLLGCSESYFVFSRKNERRFFHI</sequence>
<keyword evidence="5" id="KW-0479">Metal-binding</keyword>
<dbReference type="Proteomes" id="UP000279307">
    <property type="component" value="Chromosome 6"/>
</dbReference>
<evidence type="ECO:0000313" key="10">
    <source>
        <dbReference type="EMBL" id="RLU21199.1"/>
    </source>
</evidence>
<dbReference type="GO" id="GO:0046872">
    <property type="term" value="F:metal ion binding"/>
    <property type="evidence" value="ECO:0007669"/>
    <property type="project" value="UniProtKB-KW"/>
</dbReference>
<gene>
    <name evidence="10" type="ORF">DMN91_005572</name>
</gene>
<dbReference type="PANTHER" id="PTHR22930:SF85">
    <property type="entry name" value="GH03217P-RELATED"/>
    <property type="match status" value="1"/>
</dbReference>
<proteinExistence type="inferred from homology"/>
<evidence type="ECO:0000256" key="4">
    <source>
        <dbReference type="ARBA" id="ARBA00022722"/>
    </source>
</evidence>
<comment type="cofactor">
    <cofactor evidence="1">
        <name>a divalent metal cation</name>
        <dbReference type="ChEBI" id="CHEBI:60240"/>
    </cofactor>
</comment>
<feature type="domain" description="DUF8040" evidence="9">
    <location>
        <begin position="8"/>
        <end position="86"/>
    </location>
</feature>
<keyword evidence="4" id="KW-0540">Nuclease</keyword>
<reference evidence="10" key="1">
    <citation type="journal article" date="2018" name="Genome Res.">
        <title>The genomic architecture and molecular evolution of ant odorant receptors.</title>
        <authorList>
            <person name="McKenzie S.K."/>
            <person name="Kronauer D.J.C."/>
        </authorList>
    </citation>
    <scope>NUCLEOTIDE SEQUENCE [LARGE SCALE GENOMIC DNA]</scope>
    <source>
        <strain evidence="10">Clonal line C1</strain>
    </source>
</reference>
<dbReference type="Pfam" id="PF26138">
    <property type="entry name" value="DUF8040"/>
    <property type="match status" value="1"/>
</dbReference>
<name>A0A3L8DMP7_OOCBI</name>
<dbReference type="InterPro" id="IPR045249">
    <property type="entry name" value="HARBI1-like"/>
</dbReference>
<dbReference type="Pfam" id="PF13359">
    <property type="entry name" value="DDE_Tnp_4"/>
    <property type="match status" value="1"/>
</dbReference>
<dbReference type="GO" id="GO:0004518">
    <property type="term" value="F:nuclease activity"/>
    <property type="evidence" value="ECO:0007669"/>
    <property type="project" value="UniProtKB-KW"/>
</dbReference>
<comment type="similarity">
    <text evidence="3">Belongs to the HARBI1 family.</text>
</comment>
<dbReference type="InterPro" id="IPR058353">
    <property type="entry name" value="DUF8040"/>
</dbReference>
<evidence type="ECO:0000256" key="6">
    <source>
        <dbReference type="ARBA" id="ARBA00022801"/>
    </source>
</evidence>
<evidence type="ECO:0000256" key="3">
    <source>
        <dbReference type="ARBA" id="ARBA00006958"/>
    </source>
</evidence>
<comment type="caution">
    <text evidence="10">The sequence shown here is derived from an EMBL/GenBank/DDBJ whole genome shotgun (WGS) entry which is preliminary data.</text>
</comment>
<dbReference type="EMBL" id="QOIP01000006">
    <property type="protein sequence ID" value="RLU21199.1"/>
    <property type="molecule type" value="Genomic_DNA"/>
</dbReference>
<evidence type="ECO:0000259" key="8">
    <source>
        <dbReference type="Pfam" id="PF13359"/>
    </source>
</evidence>
<reference evidence="10" key="2">
    <citation type="submission" date="2018-07" db="EMBL/GenBank/DDBJ databases">
        <authorList>
            <person name="Mckenzie S.K."/>
            <person name="Kronauer D.J.C."/>
        </authorList>
    </citation>
    <scope>NUCLEOTIDE SEQUENCE</scope>
    <source>
        <strain evidence="10">Clonal line C1</strain>
    </source>
</reference>